<proteinExistence type="predicted"/>
<gene>
    <name evidence="1" type="ORF">M8818_005566</name>
</gene>
<protein>
    <submittedName>
        <fullName evidence="1">Uncharacterized protein</fullName>
    </submittedName>
</protein>
<dbReference type="Proteomes" id="UP001320706">
    <property type="component" value="Unassembled WGS sequence"/>
</dbReference>
<reference evidence="1" key="1">
    <citation type="submission" date="2024-02" db="EMBL/GenBank/DDBJ databases">
        <title>Metagenome Assembled Genome of Zalaria obscura JY119.</title>
        <authorList>
            <person name="Vighnesh L."/>
            <person name="Jagadeeshwari U."/>
            <person name="Venkata Ramana C."/>
            <person name="Sasikala C."/>
        </authorList>
    </citation>
    <scope>NUCLEOTIDE SEQUENCE</scope>
    <source>
        <strain evidence="1">JY119</strain>
    </source>
</reference>
<organism evidence="1 2">
    <name type="scientific">Zalaria obscura</name>
    <dbReference type="NCBI Taxonomy" id="2024903"/>
    <lineage>
        <taxon>Eukaryota</taxon>
        <taxon>Fungi</taxon>
        <taxon>Dikarya</taxon>
        <taxon>Ascomycota</taxon>
        <taxon>Pezizomycotina</taxon>
        <taxon>Dothideomycetes</taxon>
        <taxon>Dothideomycetidae</taxon>
        <taxon>Dothideales</taxon>
        <taxon>Zalariaceae</taxon>
        <taxon>Zalaria</taxon>
    </lineage>
</organism>
<accession>A0ACC3S8B4</accession>
<evidence type="ECO:0000313" key="2">
    <source>
        <dbReference type="Proteomes" id="UP001320706"/>
    </source>
</evidence>
<keyword evidence="2" id="KW-1185">Reference proteome</keyword>
<name>A0ACC3S8B4_9PEZI</name>
<dbReference type="EMBL" id="JAMKPW020000033">
    <property type="protein sequence ID" value="KAK8202041.1"/>
    <property type="molecule type" value="Genomic_DNA"/>
</dbReference>
<comment type="caution">
    <text evidence="1">The sequence shown here is derived from an EMBL/GenBank/DDBJ whole genome shotgun (WGS) entry which is preliminary data.</text>
</comment>
<sequence>MLGSVRNVGVSSGKARVAQEFVYVPWYLGYQTRDKVIYRKQVSHSNSELGDSGNPFYAFCEEWYAVSVRTVVVQNAVQCAPISASCPGVYQVTNVDNKCILNGWNWYPLARRRIEHLKARKLGLLKKEGKAAKVRVRTSLDEHQPAASM</sequence>
<evidence type="ECO:0000313" key="1">
    <source>
        <dbReference type="EMBL" id="KAK8202041.1"/>
    </source>
</evidence>